<name>A0ABR3XBQ8_9EURO</name>
<reference evidence="3 4" key="1">
    <citation type="journal article" date="2024" name="IMA Fungus">
        <title>IMA Genome - F19 : A genome assembly and annotation guide to empower mycologists, including annotated draft genome sequences of Ceratocystis pirilliformis, Diaporthe australafricana, Fusarium ophioides, Paecilomyces lecythidis, and Sporothrix stenoceras.</title>
        <authorList>
            <person name="Aylward J."/>
            <person name="Wilson A.M."/>
            <person name="Visagie C.M."/>
            <person name="Spraker J."/>
            <person name="Barnes I."/>
            <person name="Buitendag C."/>
            <person name="Ceriani C."/>
            <person name="Del Mar Angel L."/>
            <person name="du Plessis D."/>
            <person name="Fuchs T."/>
            <person name="Gasser K."/>
            <person name="Kramer D."/>
            <person name="Li W."/>
            <person name="Munsamy K."/>
            <person name="Piso A."/>
            <person name="Price J.L."/>
            <person name="Sonnekus B."/>
            <person name="Thomas C."/>
            <person name="van der Nest A."/>
            <person name="van Dijk A."/>
            <person name="van Heerden A."/>
            <person name="van Vuuren N."/>
            <person name="Yilmaz N."/>
            <person name="Duong T.A."/>
            <person name="van der Merwe N.A."/>
            <person name="Wingfield M.J."/>
            <person name="Wingfield B.D."/>
        </authorList>
    </citation>
    <scope>NUCLEOTIDE SEQUENCE [LARGE SCALE GENOMIC DNA]</scope>
    <source>
        <strain evidence="3 4">CMW 18167</strain>
    </source>
</reference>
<evidence type="ECO:0000313" key="4">
    <source>
        <dbReference type="Proteomes" id="UP001583193"/>
    </source>
</evidence>
<evidence type="ECO:0000313" key="3">
    <source>
        <dbReference type="EMBL" id="KAL1873368.1"/>
    </source>
</evidence>
<feature type="compositionally biased region" description="Acidic residues" evidence="1">
    <location>
        <begin position="15"/>
        <end position="26"/>
    </location>
</feature>
<keyword evidence="2" id="KW-1133">Transmembrane helix</keyword>
<gene>
    <name evidence="3" type="ORF">Plec18167_006419</name>
</gene>
<evidence type="ECO:0000256" key="1">
    <source>
        <dbReference type="SAM" id="MobiDB-lite"/>
    </source>
</evidence>
<protein>
    <submittedName>
        <fullName evidence="3">Uncharacterized protein</fullName>
    </submittedName>
</protein>
<feature type="region of interest" description="Disordered" evidence="1">
    <location>
        <begin position="14"/>
        <end position="33"/>
    </location>
</feature>
<comment type="caution">
    <text evidence="3">The sequence shown here is derived from an EMBL/GenBank/DDBJ whole genome shotgun (WGS) entry which is preliminary data.</text>
</comment>
<sequence>MIEMLDDPGIISVEGDAETTLEEEEGLNNTVDDPRITGMLVDLEASEVDRCAGLVCEKVMVVEGDTEATEGGINGVRDDAGITGVDGLIEREVGITSRLDGDDTAGLDGPAVLDTEGDEDLTEREMGMMRRLEGEDTAELDGLGVPDSKGVDTPIERELGVMGRLEGEDTAKLEAIDTEGTLGEVLRDEAEGVGIGVDDGVTTDEELDMTGRLDGVRAAELERITTDEDATLDTTLDGVGVGVGVGVTVVHTCVVVVVINWALST</sequence>
<dbReference type="EMBL" id="JAVDPF010000022">
    <property type="protein sequence ID" value="KAL1873368.1"/>
    <property type="molecule type" value="Genomic_DNA"/>
</dbReference>
<accession>A0ABR3XBQ8</accession>
<organism evidence="3 4">
    <name type="scientific">Paecilomyces lecythidis</name>
    <dbReference type="NCBI Taxonomy" id="3004212"/>
    <lineage>
        <taxon>Eukaryota</taxon>
        <taxon>Fungi</taxon>
        <taxon>Dikarya</taxon>
        <taxon>Ascomycota</taxon>
        <taxon>Pezizomycotina</taxon>
        <taxon>Eurotiomycetes</taxon>
        <taxon>Eurotiomycetidae</taxon>
        <taxon>Eurotiales</taxon>
        <taxon>Thermoascaceae</taxon>
        <taxon>Paecilomyces</taxon>
    </lineage>
</organism>
<feature type="transmembrane region" description="Helical" evidence="2">
    <location>
        <begin position="239"/>
        <end position="263"/>
    </location>
</feature>
<proteinExistence type="predicted"/>
<keyword evidence="4" id="KW-1185">Reference proteome</keyword>
<evidence type="ECO:0000256" key="2">
    <source>
        <dbReference type="SAM" id="Phobius"/>
    </source>
</evidence>
<keyword evidence="2" id="KW-0472">Membrane</keyword>
<dbReference type="Proteomes" id="UP001583193">
    <property type="component" value="Unassembled WGS sequence"/>
</dbReference>
<keyword evidence="2" id="KW-0812">Transmembrane</keyword>